<dbReference type="InterPro" id="IPR005797">
    <property type="entry name" value="Cyt_b/b6_N"/>
</dbReference>
<evidence type="ECO:0000256" key="2">
    <source>
        <dbReference type="ARBA" id="ARBA00012951"/>
    </source>
</evidence>
<name>A0A6G6WAI6_9ACTN</name>
<protein>
    <recommendedName>
        <fullName evidence="3">Cytochrome bc1 complex cytochrome b subunit</fullName>
        <ecNumber evidence="2">7.1.1.8</ecNumber>
    </recommendedName>
    <alternativeName>
        <fullName evidence="5">Cytochrome bc1 reductase complex subunit QcrB</fullName>
    </alternativeName>
</protein>
<dbReference type="GO" id="GO:0008121">
    <property type="term" value="F:quinol-cytochrome-c reductase activity"/>
    <property type="evidence" value="ECO:0007669"/>
    <property type="project" value="UniProtKB-EC"/>
</dbReference>
<dbReference type="SUPFAM" id="SSF81648">
    <property type="entry name" value="a domain/subunit of cytochrome bc1 complex (Ubiquinol-cytochrome c reductase)"/>
    <property type="match status" value="1"/>
</dbReference>
<dbReference type="PANTHER" id="PTHR19271:SF16">
    <property type="entry name" value="CYTOCHROME B"/>
    <property type="match status" value="1"/>
</dbReference>
<dbReference type="SUPFAM" id="SSF81342">
    <property type="entry name" value="Transmembrane di-heme cytochromes"/>
    <property type="match status" value="1"/>
</dbReference>
<dbReference type="Proteomes" id="UP000502996">
    <property type="component" value="Chromosome"/>
</dbReference>
<evidence type="ECO:0000256" key="1">
    <source>
        <dbReference type="ARBA" id="ARBA00001971"/>
    </source>
</evidence>
<evidence type="ECO:0000313" key="9">
    <source>
        <dbReference type="EMBL" id="QIG42050.1"/>
    </source>
</evidence>
<proteinExistence type="predicted"/>
<dbReference type="InterPro" id="IPR036150">
    <property type="entry name" value="Cyt_b/b6_C_sf"/>
</dbReference>
<dbReference type="EC" id="7.1.1.8" evidence="2"/>
<gene>
    <name evidence="9" type="ORF">G5V58_04030</name>
</gene>
<evidence type="ECO:0000256" key="6">
    <source>
        <dbReference type="SAM" id="MobiDB-lite"/>
    </source>
</evidence>
<feature type="transmembrane region" description="Helical" evidence="7">
    <location>
        <begin position="283"/>
        <end position="302"/>
    </location>
</feature>
<evidence type="ECO:0000256" key="4">
    <source>
        <dbReference type="ARBA" id="ARBA00029351"/>
    </source>
</evidence>
<dbReference type="PROSITE" id="PS51002">
    <property type="entry name" value="CYTB_NTER"/>
    <property type="match status" value="1"/>
</dbReference>
<accession>A0A6G6WAI6</accession>
<dbReference type="Gene3D" id="1.20.810.10">
    <property type="entry name" value="Cytochrome Bc1 Complex, Chain C"/>
    <property type="match status" value="1"/>
</dbReference>
<dbReference type="GO" id="GO:0022904">
    <property type="term" value="P:respiratory electron transport chain"/>
    <property type="evidence" value="ECO:0007669"/>
    <property type="project" value="InterPro"/>
</dbReference>
<feature type="domain" description="Cytochrome b/b6 N-terminal region profile" evidence="8">
    <location>
        <begin position="1"/>
        <end position="194"/>
    </location>
</feature>
<feature type="region of interest" description="Disordered" evidence="6">
    <location>
        <begin position="403"/>
        <end position="427"/>
    </location>
</feature>
<dbReference type="KEGG" id="nano:G5V58_04030"/>
<evidence type="ECO:0000313" key="10">
    <source>
        <dbReference type="Proteomes" id="UP000502996"/>
    </source>
</evidence>
<comment type="catalytic activity">
    <reaction evidence="4">
        <text>a quinol + 2 Fe(III)-[cytochrome c](out) = a quinone + 2 Fe(II)-[cytochrome c](out) + 2 H(+)(out)</text>
        <dbReference type="Rhea" id="RHEA:11484"/>
        <dbReference type="Rhea" id="RHEA-COMP:10350"/>
        <dbReference type="Rhea" id="RHEA-COMP:14399"/>
        <dbReference type="ChEBI" id="CHEBI:15378"/>
        <dbReference type="ChEBI" id="CHEBI:24646"/>
        <dbReference type="ChEBI" id="CHEBI:29033"/>
        <dbReference type="ChEBI" id="CHEBI:29034"/>
        <dbReference type="ChEBI" id="CHEBI:132124"/>
        <dbReference type="EC" id="7.1.1.8"/>
    </reaction>
</comment>
<feature type="transmembrane region" description="Helical" evidence="7">
    <location>
        <begin position="323"/>
        <end position="351"/>
    </location>
</feature>
<sequence>MVSLTCLGVLAVTGVALSFWYDPSGDTVDYSGSYPLLRGLPVSRAYASTMHISFDVPGGLLLRQTHHWAALVLPAALILQMLATFFTGAFRDPRRLTWALLVGTFLLVLGAGWSGYALPDDMLAGTGLRIVEGIVLGIPVVGTRASFAFFGGEFPGTALTHMYWLHVAVLPSLVVVVVALRALAALRTPVDASDSRRVPLRVYAVRAAGLSLITTGFLVLLGGLVEVSPVWIYGPASSGHASAGSQPDWYTDFLDGALRLVPSGWEPQVLGHPLSLSVLVPQALVGAFIATILLWPFLEAVATGDRRRHVVLDRPREHPTRTALGVAGLVFFCGLWLAGATDVVTVAFGISFEHQVVALRTLVLLGPLVAFPVTRALCTGLTARELTERAGGIETGVILRDPLGGYTERHGPRPADPPALTGERRDT</sequence>
<feature type="transmembrane region" description="Helical" evidence="7">
    <location>
        <begin position="69"/>
        <end position="90"/>
    </location>
</feature>
<dbReference type="GO" id="GO:0016020">
    <property type="term" value="C:membrane"/>
    <property type="evidence" value="ECO:0007669"/>
    <property type="project" value="InterPro"/>
</dbReference>
<dbReference type="PANTHER" id="PTHR19271">
    <property type="entry name" value="CYTOCHROME B"/>
    <property type="match status" value="1"/>
</dbReference>
<evidence type="ECO:0000256" key="7">
    <source>
        <dbReference type="SAM" id="Phobius"/>
    </source>
</evidence>
<organism evidence="9 10">
    <name type="scientific">Nocardioides anomalus</name>
    <dbReference type="NCBI Taxonomy" id="2712223"/>
    <lineage>
        <taxon>Bacteria</taxon>
        <taxon>Bacillati</taxon>
        <taxon>Actinomycetota</taxon>
        <taxon>Actinomycetes</taxon>
        <taxon>Propionibacteriales</taxon>
        <taxon>Nocardioidaceae</taxon>
        <taxon>Nocardioides</taxon>
    </lineage>
</organism>
<dbReference type="GO" id="GO:0016491">
    <property type="term" value="F:oxidoreductase activity"/>
    <property type="evidence" value="ECO:0007669"/>
    <property type="project" value="InterPro"/>
</dbReference>
<reference evidence="9 10" key="1">
    <citation type="submission" date="2020-02" db="EMBL/GenBank/DDBJ databases">
        <title>Full genome sequence of Nocardioides sp. R-3366.</title>
        <authorList>
            <person name="Im W.-T."/>
        </authorList>
    </citation>
    <scope>NUCLEOTIDE SEQUENCE [LARGE SCALE GENOMIC DNA]</scope>
    <source>
        <strain evidence="9 10">R-3366</strain>
    </source>
</reference>
<keyword evidence="7" id="KW-0812">Transmembrane</keyword>
<dbReference type="InterPro" id="IPR027387">
    <property type="entry name" value="Cytb/b6-like_sf"/>
</dbReference>
<dbReference type="AlphaFoldDB" id="A0A6G6WAI6"/>
<dbReference type="InterPro" id="IPR016174">
    <property type="entry name" value="Di-haem_cyt_TM"/>
</dbReference>
<feature type="transmembrane region" description="Helical" evidence="7">
    <location>
        <begin position="203"/>
        <end position="225"/>
    </location>
</feature>
<dbReference type="RefSeq" id="WP_165228977.1">
    <property type="nucleotide sequence ID" value="NZ_CP049257.1"/>
</dbReference>
<feature type="transmembrane region" description="Helical" evidence="7">
    <location>
        <begin position="96"/>
        <end position="118"/>
    </location>
</feature>
<evidence type="ECO:0000256" key="5">
    <source>
        <dbReference type="ARBA" id="ARBA00029568"/>
    </source>
</evidence>
<keyword evidence="10" id="KW-1185">Reference proteome</keyword>
<evidence type="ECO:0000259" key="8">
    <source>
        <dbReference type="PROSITE" id="PS51002"/>
    </source>
</evidence>
<comment type="cofactor">
    <cofactor evidence="1">
        <name>heme</name>
        <dbReference type="ChEBI" id="CHEBI:30413"/>
    </cofactor>
</comment>
<keyword evidence="7" id="KW-0472">Membrane</keyword>
<feature type="transmembrane region" description="Helical" evidence="7">
    <location>
        <begin position="163"/>
        <end position="183"/>
    </location>
</feature>
<dbReference type="Pfam" id="PF13631">
    <property type="entry name" value="Cytochrom_B_N_2"/>
    <property type="match status" value="1"/>
</dbReference>
<evidence type="ECO:0000256" key="3">
    <source>
        <dbReference type="ARBA" id="ARBA00016116"/>
    </source>
</evidence>
<keyword evidence="7" id="KW-1133">Transmembrane helix</keyword>
<feature type="transmembrane region" description="Helical" evidence="7">
    <location>
        <begin position="357"/>
        <end position="378"/>
    </location>
</feature>
<dbReference type="EMBL" id="CP049257">
    <property type="protein sequence ID" value="QIG42050.1"/>
    <property type="molecule type" value="Genomic_DNA"/>
</dbReference>